<comment type="catalytic activity">
    <reaction evidence="10 11">
        <text>shikimate + ATP = 3-phosphoshikimate + ADP + H(+)</text>
        <dbReference type="Rhea" id="RHEA:13121"/>
        <dbReference type="ChEBI" id="CHEBI:15378"/>
        <dbReference type="ChEBI" id="CHEBI:30616"/>
        <dbReference type="ChEBI" id="CHEBI:36208"/>
        <dbReference type="ChEBI" id="CHEBI:145989"/>
        <dbReference type="ChEBI" id="CHEBI:456216"/>
        <dbReference type="EC" id="2.7.1.71"/>
    </reaction>
</comment>
<dbReference type="GO" id="GO:0008652">
    <property type="term" value="P:amino acid biosynthetic process"/>
    <property type="evidence" value="ECO:0007669"/>
    <property type="project" value="UniProtKB-KW"/>
</dbReference>
<feature type="binding site" evidence="11">
    <location>
        <position position="128"/>
    </location>
    <ligand>
        <name>substrate</name>
    </ligand>
</feature>
<dbReference type="InterPro" id="IPR031322">
    <property type="entry name" value="Shikimate/glucono_kinase"/>
</dbReference>
<evidence type="ECO:0000256" key="7">
    <source>
        <dbReference type="ARBA" id="ARBA00022777"/>
    </source>
</evidence>
<comment type="subunit">
    <text evidence="11">Monomer.</text>
</comment>
<dbReference type="HAMAP" id="MF_00109">
    <property type="entry name" value="Shikimate_kinase"/>
    <property type="match status" value="1"/>
</dbReference>
<keyword evidence="13" id="KW-1185">Reference proteome</keyword>
<comment type="subcellular location">
    <subcellularLocation>
        <location evidence="11">Cytoplasm</location>
    </subcellularLocation>
</comment>
<dbReference type="GO" id="GO:0005829">
    <property type="term" value="C:cytosol"/>
    <property type="evidence" value="ECO:0007669"/>
    <property type="project" value="TreeGrafter"/>
</dbReference>
<comment type="caution">
    <text evidence="11">Lacks conserved residue(s) required for the propagation of feature annotation.</text>
</comment>
<gene>
    <name evidence="11" type="primary">aroK</name>
    <name evidence="12" type="ORF">DFR41_102112</name>
</gene>
<dbReference type="PRINTS" id="PR01100">
    <property type="entry name" value="SHIKIMTKNASE"/>
</dbReference>
<evidence type="ECO:0000256" key="10">
    <source>
        <dbReference type="ARBA" id="ARBA00048567"/>
    </source>
</evidence>
<dbReference type="OrthoDB" id="9800332at2"/>
<keyword evidence="7 11" id="KW-0418">Kinase</keyword>
<dbReference type="PANTHER" id="PTHR21087">
    <property type="entry name" value="SHIKIMATE KINASE"/>
    <property type="match status" value="1"/>
</dbReference>
<evidence type="ECO:0000256" key="4">
    <source>
        <dbReference type="ARBA" id="ARBA00022605"/>
    </source>
</evidence>
<dbReference type="InterPro" id="IPR000623">
    <property type="entry name" value="Shikimate_kinase/TSH1"/>
</dbReference>
<feature type="binding site" evidence="11">
    <location>
        <position position="109"/>
    </location>
    <ligand>
        <name>ATP</name>
        <dbReference type="ChEBI" id="CHEBI:30616"/>
    </ligand>
</feature>
<comment type="pathway">
    <text evidence="1 11">Metabolic intermediate biosynthesis; chorismate biosynthesis; chorismate from D-erythrose 4-phosphate and phosphoenolpyruvate: step 5/7.</text>
</comment>
<evidence type="ECO:0000256" key="8">
    <source>
        <dbReference type="ARBA" id="ARBA00022840"/>
    </source>
</evidence>
<evidence type="ECO:0000313" key="13">
    <source>
        <dbReference type="Proteomes" id="UP000255265"/>
    </source>
</evidence>
<evidence type="ECO:0000313" key="12">
    <source>
        <dbReference type="EMBL" id="RDI27080.1"/>
    </source>
</evidence>
<dbReference type="Pfam" id="PF01202">
    <property type="entry name" value="SKI"/>
    <property type="match status" value="1"/>
</dbReference>
<protein>
    <recommendedName>
        <fullName evidence="3 11">Shikimate kinase</fullName>
        <shortName evidence="11">SK</shortName>
        <ecNumber evidence="3 11">2.7.1.71</ecNumber>
    </recommendedName>
</protein>
<comment type="caution">
    <text evidence="12">The sequence shown here is derived from an EMBL/GenBank/DDBJ whole genome shotgun (WGS) entry which is preliminary data.</text>
</comment>
<keyword evidence="11" id="KW-0460">Magnesium</keyword>
<feature type="binding site" evidence="11">
    <location>
        <begin position="3"/>
        <end position="8"/>
    </location>
    <ligand>
        <name>ATP</name>
        <dbReference type="ChEBI" id="CHEBI:30616"/>
    </ligand>
</feature>
<evidence type="ECO:0000256" key="3">
    <source>
        <dbReference type="ARBA" id="ARBA00012154"/>
    </source>
</evidence>
<evidence type="ECO:0000256" key="1">
    <source>
        <dbReference type="ARBA" id="ARBA00004842"/>
    </source>
</evidence>
<keyword evidence="9 11" id="KW-0057">Aromatic amino acid biosynthesis</keyword>
<dbReference type="Gene3D" id="3.40.50.300">
    <property type="entry name" value="P-loop containing nucleotide triphosphate hydrolases"/>
    <property type="match status" value="1"/>
</dbReference>
<dbReference type="GO" id="GO:0000287">
    <property type="term" value="F:magnesium ion binding"/>
    <property type="evidence" value="ECO:0007669"/>
    <property type="project" value="UniProtKB-UniRule"/>
</dbReference>
<dbReference type="UniPathway" id="UPA00053">
    <property type="reaction ID" value="UER00088"/>
</dbReference>
<accession>A0A370FK14</accession>
<evidence type="ECO:0000256" key="2">
    <source>
        <dbReference type="ARBA" id="ARBA00006997"/>
    </source>
</evidence>
<dbReference type="PROSITE" id="PS01128">
    <property type="entry name" value="SHIKIMATE_KINASE"/>
    <property type="match status" value="1"/>
</dbReference>
<feature type="binding site" evidence="11">
    <location>
        <position position="25"/>
    </location>
    <ligand>
        <name>substrate</name>
    </ligand>
</feature>
<dbReference type="EMBL" id="QQAV01000002">
    <property type="protein sequence ID" value="RDI27080.1"/>
    <property type="molecule type" value="Genomic_DNA"/>
</dbReference>
<dbReference type="InterPro" id="IPR027417">
    <property type="entry name" value="P-loop_NTPase"/>
</dbReference>
<dbReference type="EC" id="2.7.1.71" evidence="3 11"/>
<proteinExistence type="inferred from homology"/>
<keyword evidence="11" id="KW-0963">Cytoplasm</keyword>
<name>A0A370FK14_9BURK</name>
<comment type="function">
    <text evidence="11">Catalyzes the specific phosphorylation of the 3-hydroxyl group of shikimic acid using ATP as a cosubstrate.</text>
</comment>
<organism evidence="12 13">
    <name type="scientific">Pseudacidovorax intermedius</name>
    <dbReference type="NCBI Taxonomy" id="433924"/>
    <lineage>
        <taxon>Bacteria</taxon>
        <taxon>Pseudomonadati</taxon>
        <taxon>Pseudomonadota</taxon>
        <taxon>Betaproteobacteria</taxon>
        <taxon>Burkholderiales</taxon>
        <taxon>Comamonadaceae</taxon>
        <taxon>Pseudacidovorax</taxon>
    </lineage>
</organism>
<evidence type="ECO:0000256" key="5">
    <source>
        <dbReference type="ARBA" id="ARBA00022679"/>
    </source>
</evidence>
<feature type="binding site" evidence="11">
    <location>
        <position position="7"/>
    </location>
    <ligand>
        <name>Mg(2+)</name>
        <dbReference type="ChEBI" id="CHEBI:18420"/>
    </ligand>
</feature>
<evidence type="ECO:0000256" key="9">
    <source>
        <dbReference type="ARBA" id="ARBA00023141"/>
    </source>
</evidence>
<dbReference type="SUPFAM" id="SSF52540">
    <property type="entry name" value="P-loop containing nucleoside triphosphate hydrolases"/>
    <property type="match status" value="1"/>
</dbReference>
<keyword evidence="6 11" id="KW-0547">Nucleotide-binding</keyword>
<reference evidence="12 13" key="1">
    <citation type="submission" date="2018-07" db="EMBL/GenBank/DDBJ databases">
        <title>Genomic Encyclopedia of Type Strains, Phase IV (KMG-IV): sequencing the most valuable type-strain genomes for metagenomic binning, comparative biology and taxonomic classification.</title>
        <authorList>
            <person name="Goeker M."/>
        </authorList>
    </citation>
    <scope>NUCLEOTIDE SEQUENCE [LARGE SCALE GENOMIC DNA]</scope>
    <source>
        <strain evidence="12 13">DSM 21352</strain>
    </source>
</reference>
<evidence type="ECO:0000256" key="6">
    <source>
        <dbReference type="ARBA" id="ARBA00022741"/>
    </source>
</evidence>
<dbReference type="Proteomes" id="UP000255265">
    <property type="component" value="Unassembled WGS sequence"/>
</dbReference>
<dbReference type="GO" id="GO:0004765">
    <property type="term" value="F:shikimate kinase activity"/>
    <property type="evidence" value="ECO:0007669"/>
    <property type="project" value="UniProtKB-UniRule"/>
</dbReference>
<keyword evidence="4 11" id="KW-0028">Amino-acid biosynthesis</keyword>
<dbReference type="GO" id="GO:0005524">
    <property type="term" value="F:ATP binding"/>
    <property type="evidence" value="ECO:0007669"/>
    <property type="project" value="UniProtKB-UniRule"/>
</dbReference>
<dbReference type="InterPro" id="IPR023000">
    <property type="entry name" value="Shikimate_kinase_CS"/>
</dbReference>
<keyword evidence="8 11" id="KW-0067">ATP-binding</keyword>
<sequence length="164" mass="17983">MPGAGKSAVGKELGRRLQRAFADSDVVIEQRIGCSIREYFEREGEAAFRQLEEQVLAELGEQGAGVVATGGGIVIRPANRACLQQSFRVVYLHAAPEDLYRRLRHDTKRPLLQVADPLARLRELYASRDGLYREVAHAVVETGRASVGAVVTDVQRQLQAASEG</sequence>
<keyword evidence="5 11" id="KW-0808">Transferase</keyword>
<feature type="binding site" evidence="11">
    <location>
        <position position="49"/>
    </location>
    <ligand>
        <name>substrate</name>
    </ligand>
</feature>
<feature type="binding site" evidence="11">
    <location>
        <position position="71"/>
    </location>
    <ligand>
        <name>substrate</name>
    </ligand>
</feature>
<dbReference type="GO" id="GO:0009423">
    <property type="term" value="P:chorismate biosynthetic process"/>
    <property type="evidence" value="ECO:0007669"/>
    <property type="project" value="UniProtKB-UniRule"/>
</dbReference>
<evidence type="ECO:0000256" key="11">
    <source>
        <dbReference type="HAMAP-Rule" id="MF_00109"/>
    </source>
</evidence>
<keyword evidence="11" id="KW-0479">Metal-binding</keyword>
<dbReference type="AlphaFoldDB" id="A0A370FK14"/>
<comment type="cofactor">
    <cofactor evidence="11">
        <name>Mg(2+)</name>
        <dbReference type="ChEBI" id="CHEBI:18420"/>
    </cofactor>
    <text evidence="11">Binds 1 Mg(2+) ion per subunit.</text>
</comment>
<dbReference type="STRING" id="433924.NS331_02600"/>
<dbReference type="GO" id="GO:0009073">
    <property type="term" value="P:aromatic amino acid family biosynthetic process"/>
    <property type="evidence" value="ECO:0007669"/>
    <property type="project" value="UniProtKB-KW"/>
</dbReference>
<comment type="similarity">
    <text evidence="2 11">Belongs to the shikimate kinase family.</text>
</comment>
<dbReference type="PANTHER" id="PTHR21087:SF16">
    <property type="entry name" value="SHIKIMATE KINASE 1, CHLOROPLASTIC"/>
    <property type="match status" value="1"/>
</dbReference>
<dbReference type="CDD" id="cd00464">
    <property type="entry name" value="SK"/>
    <property type="match status" value="1"/>
</dbReference>